<dbReference type="EMBL" id="NGLE02000001">
    <property type="protein sequence ID" value="MEI5994119.1"/>
    <property type="molecule type" value="Genomic_DNA"/>
</dbReference>
<evidence type="ECO:0000313" key="2">
    <source>
        <dbReference type="EMBL" id="OTO08597.1"/>
    </source>
</evidence>
<name>A0A242CED1_9ENTE</name>
<evidence type="ECO:0000313" key="3">
    <source>
        <dbReference type="Proteomes" id="UP000195139"/>
    </source>
</evidence>
<dbReference type="RefSeq" id="WP_086330531.1">
    <property type="nucleotide sequence ID" value="NZ_NGLE02000001.1"/>
</dbReference>
<keyword evidence="3" id="KW-1185">Reference proteome</keyword>
<reference evidence="1 3" key="2">
    <citation type="submission" date="2018-07" db="EMBL/GenBank/DDBJ databases">
        <title>The Genome Sequence of Enterococcus sp. DIV0659b.</title>
        <authorList>
            <consortium name="The Broad Institute Genomics Platform"/>
            <consortium name="The Broad Institute Genomic Center for Infectious Diseases"/>
            <person name="Earl A."/>
            <person name="Manson A."/>
            <person name="Schwartman J."/>
            <person name="Gilmore M."/>
            <person name="Abouelleil A."/>
            <person name="Cao P."/>
            <person name="Chapman S."/>
            <person name="Cusick C."/>
            <person name="Shea T."/>
            <person name="Young S."/>
            <person name="Neafsey D."/>
            <person name="Nusbaum C."/>
            <person name="Birren B."/>
        </authorList>
    </citation>
    <scope>NUCLEOTIDE SEQUENCE [LARGE SCALE GENOMIC DNA]</scope>
    <source>
        <strain evidence="1 3">4G2_DIV0659</strain>
    </source>
</reference>
<reference evidence="2" key="1">
    <citation type="submission" date="2017-05" db="EMBL/GenBank/DDBJ databases">
        <title>The Genome Sequence of Enterococcus sp. 4G2_DIV0659.</title>
        <authorList>
            <consortium name="The Broad Institute Genomics Platform"/>
            <consortium name="The Broad Institute Genomic Center for Infectious Diseases"/>
            <person name="Earl A."/>
            <person name="Manson A."/>
            <person name="Schwartman J."/>
            <person name="Gilmore M."/>
            <person name="Abouelleil A."/>
            <person name="Cao P."/>
            <person name="Chapman S."/>
            <person name="Cusick C."/>
            <person name="Shea T."/>
            <person name="Young S."/>
            <person name="Neafsey D."/>
            <person name="Nusbaum C."/>
            <person name="Birren B."/>
        </authorList>
    </citation>
    <scope>NUCLEOTIDE SEQUENCE [LARGE SCALE GENOMIC DNA]</scope>
    <source>
        <strain evidence="2">4G2_DIV0659</strain>
    </source>
</reference>
<proteinExistence type="predicted"/>
<protein>
    <submittedName>
        <fullName evidence="2">Uncharacterized protein</fullName>
    </submittedName>
</protein>
<accession>A0A242CED1</accession>
<gene>
    <name evidence="2" type="ORF">A5880_001597</name>
    <name evidence="1" type="ORF">A5880_001677</name>
</gene>
<dbReference type="EMBL" id="NGLE01000002">
    <property type="protein sequence ID" value="OTO08597.1"/>
    <property type="molecule type" value="Genomic_DNA"/>
</dbReference>
<dbReference type="OrthoDB" id="2187794at2"/>
<dbReference type="AlphaFoldDB" id="A0A242CED1"/>
<comment type="caution">
    <text evidence="2">The sequence shown here is derived from an EMBL/GenBank/DDBJ whole genome shotgun (WGS) entry which is preliminary data.</text>
</comment>
<evidence type="ECO:0000313" key="1">
    <source>
        <dbReference type="EMBL" id="MEI5994119.1"/>
    </source>
</evidence>
<dbReference type="Proteomes" id="UP000195139">
    <property type="component" value="Unassembled WGS sequence"/>
</dbReference>
<organism evidence="2">
    <name type="scientific">Candidatus Enterococcus mansonii</name>
    <dbReference type="NCBI Taxonomy" id="1834181"/>
    <lineage>
        <taxon>Bacteria</taxon>
        <taxon>Bacillati</taxon>
        <taxon>Bacillota</taxon>
        <taxon>Bacilli</taxon>
        <taxon>Lactobacillales</taxon>
        <taxon>Enterococcaceae</taxon>
        <taxon>Enterococcus</taxon>
    </lineage>
</organism>
<sequence length="102" mass="12056">MNSTKQSSIIKTKNNQPVKSISYQDMYLIKDTFDQLESWTQSLMILKNFFSNKAIPLNKKQIIKEFHVNSQIFNIFYKDFLAKTAILEKQFDELKTKEKAKV</sequence>